<evidence type="ECO:0000256" key="5">
    <source>
        <dbReference type="ARBA" id="ARBA00022989"/>
    </source>
</evidence>
<feature type="transmembrane region" description="Helical" evidence="9">
    <location>
        <begin position="167"/>
        <end position="188"/>
    </location>
</feature>
<evidence type="ECO:0000256" key="2">
    <source>
        <dbReference type="ARBA" id="ARBA00022475"/>
    </source>
</evidence>
<sequence length="434" mass="46587">MATRTKIVTALAMQILALALIVALDSFGSLDFDVYRAATAAWRDGGSIYDLPEMSTAMGPLQLVLMNPPVAAIALAPVTLLPRTVGIVAWYAVTLIALAVAVYVVARAIQRRFPRVDAVWLTVLLVPALTLLGPVRDELTFGQMNIVLMALVLLDLLTPRPRWPRGLLLGVAIALKLLPGVFLLFLLLRKDVRAIVFSAVGFLVPTLLALALAPRDSVDYWTRHLFDTDRVTDLVGWWWSPNQSLLGAASRLHWISVPGLVLTLVYLAAAVLTVVAMRRALRSPSLGPEFALLANATLGLLVTPTSWTYHWVWAVPGLMLCTALAAGTRRLPVLAGTAFAAAVFYIGPPWLMQTYDGSELRWNVAEYLAGAAYPIIGLTLLGALALYRGDPVTPPSPATAPEESGFSPLRGAGEPAPALPGVDGHAVRPAPDRP</sequence>
<reference evidence="10 11" key="1">
    <citation type="submission" date="2021-01" db="EMBL/GenBank/DDBJ databases">
        <title>Whole genome shotgun sequence of Plantactinospora mayteni NBRC 109088.</title>
        <authorList>
            <person name="Komaki H."/>
            <person name="Tamura T."/>
        </authorList>
    </citation>
    <scope>NUCLEOTIDE SEQUENCE [LARGE SCALE GENOMIC DNA]</scope>
    <source>
        <strain evidence="10 11">NBRC 109088</strain>
    </source>
</reference>
<dbReference type="Pfam" id="PF09594">
    <property type="entry name" value="GT87"/>
    <property type="match status" value="1"/>
</dbReference>
<evidence type="ECO:0000256" key="9">
    <source>
        <dbReference type="SAM" id="Phobius"/>
    </source>
</evidence>
<proteinExistence type="inferred from homology"/>
<dbReference type="RefSeq" id="WP_203858618.1">
    <property type="nucleotide sequence ID" value="NZ_BAAAZQ010000001.1"/>
</dbReference>
<keyword evidence="3" id="KW-0808">Transferase</keyword>
<feature type="transmembrane region" description="Helical" evidence="9">
    <location>
        <begin position="87"/>
        <end position="106"/>
    </location>
</feature>
<keyword evidence="11" id="KW-1185">Reference proteome</keyword>
<dbReference type="EMBL" id="BONX01000023">
    <property type="protein sequence ID" value="GIG97137.1"/>
    <property type="molecule type" value="Genomic_DNA"/>
</dbReference>
<evidence type="ECO:0000256" key="1">
    <source>
        <dbReference type="ARBA" id="ARBA00004651"/>
    </source>
</evidence>
<name>A0ABQ4ER47_9ACTN</name>
<feature type="transmembrane region" description="Helical" evidence="9">
    <location>
        <begin position="118"/>
        <end position="135"/>
    </location>
</feature>
<dbReference type="InterPro" id="IPR018584">
    <property type="entry name" value="GT87"/>
</dbReference>
<organism evidence="10 11">
    <name type="scientific">Plantactinospora mayteni</name>
    <dbReference type="NCBI Taxonomy" id="566021"/>
    <lineage>
        <taxon>Bacteria</taxon>
        <taxon>Bacillati</taxon>
        <taxon>Actinomycetota</taxon>
        <taxon>Actinomycetes</taxon>
        <taxon>Micromonosporales</taxon>
        <taxon>Micromonosporaceae</taxon>
        <taxon>Plantactinospora</taxon>
    </lineage>
</organism>
<gene>
    <name evidence="10" type="ORF">Pma05_37100</name>
</gene>
<feature type="transmembrane region" description="Helical" evidence="9">
    <location>
        <begin position="333"/>
        <end position="352"/>
    </location>
</feature>
<evidence type="ECO:0000256" key="8">
    <source>
        <dbReference type="SAM" id="MobiDB-lite"/>
    </source>
</evidence>
<evidence type="ECO:0000313" key="11">
    <source>
        <dbReference type="Proteomes" id="UP000621500"/>
    </source>
</evidence>
<feature type="transmembrane region" description="Helical" evidence="9">
    <location>
        <begin position="194"/>
        <end position="213"/>
    </location>
</feature>
<keyword evidence="6 9" id="KW-0472">Membrane</keyword>
<keyword evidence="5 9" id="KW-1133">Transmembrane helix</keyword>
<accession>A0ABQ4ER47</accession>
<evidence type="ECO:0000256" key="6">
    <source>
        <dbReference type="ARBA" id="ARBA00023136"/>
    </source>
</evidence>
<evidence type="ECO:0000256" key="4">
    <source>
        <dbReference type="ARBA" id="ARBA00022692"/>
    </source>
</evidence>
<protein>
    <submittedName>
        <fullName evidence="10">Membrane protein</fullName>
    </submittedName>
</protein>
<feature type="region of interest" description="Disordered" evidence="8">
    <location>
        <begin position="393"/>
        <end position="434"/>
    </location>
</feature>
<comment type="subcellular location">
    <subcellularLocation>
        <location evidence="1">Cell membrane</location>
        <topology evidence="1">Multi-pass membrane protein</topology>
    </subcellularLocation>
</comment>
<comment type="caution">
    <text evidence="10">The sequence shown here is derived from an EMBL/GenBank/DDBJ whole genome shotgun (WGS) entry which is preliminary data.</text>
</comment>
<comment type="similarity">
    <text evidence="7">Belongs to the glycosyltransferase 87 family.</text>
</comment>
<feature type="transmembrane region" description="Helical" evidence="9">
    <location>
        <begin position="364"/>
        <end position="387"/>
    </location>
</feature>
<keyword evidence="2" id="KW-1003">Cell membrane</keyword>
<dbReference type="Proteomes" id="UP000621500">
    <property type="component" value="Unassembled WGS sequence"/>
</dbReference>
<keyword evidence="4 9" id="KW-0812">Transmembrane</keyword>
<feature type="transmembrane region" description="Helical" evidence="9">
    <location>
        <begin position="252"/>
        <end position="277"/>
    </location>
</feature>
<evidence type="ECO:0000313" key="10">
    <source>
        <dbReference type="EMBL" id="GIG97137.1"/>
    </source>
</evidence>
<evidence type="ECO:0000256" key="3">
    <source>
        <dbReference type="ARBA" id="ARBA00022679"/>
    </source>
</evidence>
<evidence type="ECO:0000256" key="7">
    <source>
        <dbReference type="ARBA" id="ARBA00024033"/>
    </source>
</evidence>